<dbReference type="GO" id="GO:0030991">
    <property type="term" value="C:intraciliary transport particle A"/>
    <property type="evidence" value="ECO:0007669"/>
    <property type="project" value="TreeGrafter"/>
</dbReference>
<evidence type="ECO:0000313" key="3">
    <source>
        <dbReference type="Proteomes" id="UP001162156"/>
    </source>
</evidence>
<dbReference type="GO" id="GO:0035721">
    <property type="term" value="P:intraciliary retrograde transport"/>
    <property type="evidence" value="ECO:0007669"/>
    <property type="project" value="InterPro"/>
</dbReference>
<dbReference type="Proteomes" id="UP001162156">
    <property type="component" value="Unassembled WGS sequence"/>
</dbReference>
<evidence type="ECO:0000259" key="1">
    <source>
        <dbReference type="Pfam" id="PF15911"/>
    </source>
</evidence>
<organism evidence="2 3">
    <name type="scientific">Rhamnusium bicolor</name>
    <dbReference type="NCBI Taxonomy" id="1586634"/>
    <lineage>
        <taxon>Eukaryota</taxon>
        <taxon>Metazoa</taxon>
        <taxon>Ecdysozoa</taxon>
        <taxon>Arthropoda</taxon>
        <taxon>Hexapoda</taxon>
        <taxon>Insecta</taxon>
        <taxon>Pterygota</taxon>
        <taxon>Neoptera</taxon>
        <taxon>Endopterygota</taxon>
        <taxon>Coleoptera</taxon>
        <taxon>Polyphaga</taxon>
        <taxon>Cucujiformia</taxon>
        <taxon>Chrysomeloidea</taxon>
        <taxon>Cerambycidae</taxon>
        <taxon>Lepturinae</taxon>
        <taxon>Rhagiini</taxon>
        <taxon>Rhamnusium</taxon>
    </lineage>
</organism>
<dbReference type="PANTHER" id="PTHR14920">
    <property type="entry name" value="OSMOTIC AVOIDANCE ABNORMAL PROTEIN 1/WD REPEAT MEMBRANE PROTEIN"/>
    <property type="match status" value="1"/>
</dbReference>
<dbReference type="Pfam" id="PF15911">
    <property type="entry name" value="Beta-prop_WDR19_2nd"/>
    <property type="match status" value="1"/>
</dbReference>
<comment type="caution">
    <text evidence="2">The sequence shown here is derived from an EMBL/GenBank/DDBJ whole genome shotgun (WGS) entry which is preliminary data.</text>
</comment>
<evidence type="ECO:0000313" key="2">
    <source>
        <dbReference type="EMBL" id="KAJ8967255.1"/>
    </source>
</evidence>
<dbReference type="InterPro" id="IPR039468">
    <property type="entry name" value="WDR19_WD40_rpt"/>
</dbReference>
<dbReference type="AlphaFoldDB" id="A0AAV8ZNL2"/>
<dbReference type="GO" id="GO:0005929">
    <property type="term" value="C:cilium"/>
    <property type="evidence" value="ECO:0007669"/>
    <property type="project" value="TreeGrafter"/>
</dbReference>
<dbReference type="PANTHER" id="PTHR14920:SF0">
    <property type="entry name" value="WD REPEAT DOMAIN 19"/>
    <property type="match status" value="1"/>
</dbReference>
<gene>
    <name evidence="2" type="ORF">NQ314_002982</name>
</gene>
<feature type="domain" description="WDR19 WD40 repeat" evidence="1">
    <location>
        <begin position="17"/>
        <end position="98"/>
    </location>
</feature>
<proteinExistence type="predicted"/>
<dbReference type="GO" id="GO:0060271">
    <property type="term" value="P:cilium assembly"/>
    <property type="evidence" value="ECO:0007669"/>
    <property type="project" value="TreeGrafter"/>
</dbReference>
<reference evidence="2" key="1">
    <citation type="journal article" date="2023" name="Insect Mol. Biol.">
        <title>Genome sequencing provides insights into the evolution of gene families encoding plant cell wall-degrading enzymes in longhorned beetles.</title>
        <authorList>
            <person name="Shin N.R."/>
            <person name="Okamura Y."/>
            <person name="Kirsch R."/>
            <person name="Pauchet Y."/>
        </authorList>
    </citation>
    <scope>NUCLEOTIDE SEQUENCE</scope>
    <source>
        <strain evidence="2">RBIC_L_NR</strain>
    </source>
</reference>
<accession>A0AAV8ZNL2</accession>
<keyword evidence="3" id="KW-1185">Reference proteome</keyword>
<dbReference type="InterPro" id="IPR040379">
    <property type="entry name" value="WDR19/dyf-2"/>
</dbReference>
<dbReference type="EMBL" id="JANEYF010000880">
    <property type="protein sequence ID" value="KAJ8967255.1"/>
    <property type="molecule type" value="Genomic_DNA"/>
</dbReference>
<name>A0AAV8ZNL2_9CUCU</name>
<protein>
    <recommendedName>
        <fullName evidence="1">WDR19 WD40 repeat domain-containing protein</fullName>
    </recommendedName>
</protein>
<sequence length="111" mass="12867">MQNKFNSRKLYFQSKLKPIPITLEIEPGFMAVGQYHLAAGMNNRVWFYDLTKPQPGADDAPLKLKERQYLGAVTSIRLNPEYASVLFEGRLQLHMVRNGLIDYVKNNEYFV</sequence>